<evidence type="ECO:0000313" key="3">
    <source>
        <dbReference type="Proteomes" id="UP001248709"/>
    </source>
</evidence>
<dbReference type="RefSeq" id="WP_025700694.1">
    <property type="nucleotide sequence ID" value="NZ_JAUSUY010000003.1"/>
</dbReference>
<dbReference type="EMBL" id="JAUSUY010000003">
    <property type="protein sequence ID" value="MDT3425317.1"/>
    <property type="molecule type" value="Genomic_DNA"/>
</dbReference>
<dbReference type="Proteomes" id="UP001248709">
    <property type="component" value="Unassembled WGS sequence"/>
</dbReference>
<comment type="caution">
    <text evidence="2">The sequence shown here is derived from an EMBL/GenBank/DDBJ whole genome shotgun (WGS) entry which is preliminary data.</text>
</comment>
<name>A0ABU3H3C4_9BACL</name>
<evidence type="ECO:0000313" key="2">
    <source>
        <dbReference type="EMBL" id="MDT3425317.1"/>
    </source>
</evidence>
<dbReference type="InterPro" id="IPR016181">
    <property type="entry name" value="Acyl_CoA_acyltransferase"/>
</dbReference>
<dbReference type="SUPFAM" id="SSF55729">
    <property type="entry name" value="Acyl-CoA N-acyltransferases (Nat)"/>
    <property type="match status" value="1"/>
</dbReference>
<proteinExistence type="predicted"/>
<reference evidence="2 3" key="1">
    <citation type="submission" date="2023-07" db="EMBL/GenBank/DDBJ databases">
        <title>Genomic Encyclopedia of Type Strains, Phase IV (KMG-IV): sequencing the most valuable type-strain genomes for metagenomic binning, comparative biology and taxonomic classification.</title>
        <authorList>
            <person name="Goeker M."/>
        </authorList>
    </citation>
    <scope>NUCLEOTIDE SEQUENCE [LARGE SCALE GENOMIC DNA]</scope>
    <source>
        <strain evidence="2 3">T98</strain>
    </source>
</reference>
<feature type="domain" description="N-acetyltransferase" evidence="1">
    <location>
        <begin position="129"/>
        <end position="263"/>
    </location>
</feature>
<keyword evidence="3" id="KW-1185">Reference proteome</keyword>
<sequence length="263" mass="29819">MNTHKPLVYLEQIEKIELELTKLNASRSLVPVERQLEVLRLGRSTLLRDRTHPASMYYNRIKGFGPHDLAELDNLLGLYPNAAPCFDMTPNHMTEEVSRALFSRGFVPAEQLVFMYTHPPEGIEAASAFPIERVTESSAEEFIQWIGLSEGGMEISEETLARSKGYFYRPDFVNYMLRIDGNPAAMGSLFLKREEGYIANDYTFPAYRGRGCQLALLKRRLADAVKLGVKTVYTDVVFGSVSHGNMEKAGFKTAFLNTFWMKI</sequence>
<dbReference type="CDD" id="cd04301">
    <property type="entry name" value="NAT_SF"/>
    <property type="match status" value="1"/>
</dbReference>
<accession>A0ABU3H3C4</accession>
<evidence type="ECO:0000259" key="1">
    <source>
        <dbReference type="PROSITE" id="PS51186"/>
    </source>
</evidence>
<organism evidence="2 3">
    <name type="scientific">Paenibacillus forsythiae</name>
    <dbReference type="NCBI Taxonomy" id="365616"/>
    <lineage>
        <taxon>Bacteria</taxon>
        <taxon>Bacillati</taxon>
        <taxon>Bacillota</taxon>
        <taxon>Bacilli</taxon>
        <taxon>Bacillales</taxon>
        <taxon>Paenibacillaceae</taxon>
        <taxon>Paenibacillus</taxon>
    </lineage>
</organism>
<dbReference type="InterPro" id="IPR000182">
    <property type="entry name" value="GNAT_dom"/>
</dbReference>
<dbReference type="PROSITE" id="PS51186">
    <property type="entry name" value="GNAT"/>
    <property type="match status" value="1"/>
</dbReference>
<dbReference type="Gene3D" id="3.40.630.30">
    <property type="match status" value="1"/>
</dbReference>
<gene>
    <name evidence="2" type="ORF">J2Z22_000833</name>
</gene>
<protein>
    <recommendedName>
        <fullName evidence="1">N-acetyltransferase domain-containing protein</fullName>
    </recommendedName>
</protein>
<dbReference type="Pfam" id="PF00583">
    <property type="entry name" value="Acetyltransf_1"/>
    <property type="match status" value="1"/>
</dbReference>